<evidence type="ECO:0000256" key="10">
    <source>
        <dbReference type="ARBA" id="ARBA00023306"/>
    </source>
</evidence>
<dbReference type="KEGG" id="snh:120023622"/>
<name>A0A8U0PGY2_SALNM</name>
<evidence type="ECO:0000256" key="7">
    <source>
        <dbReference type="ARBA" id="ARBA00022776"/>
    </source>
</evidence>
<dbReference type="GO" id="GO:0000775">
    <property type="term" value="C:chromosome, centromeric region"/>
    <property type="evidence" value="ECO:0007669"/>
    <property type="project" value="UniProtKB-SubCell"/>
</dbReference>
<keyword evidence="14" id="KW-1185">Reference proteome</keyword>
<keyword evidence="7" id="KW-0498">Mitosis</keyword>
<keyword evidence="6" id="KW-0479">Metal-binding</keyword>
<proteinExistence type="predicted"/>
<dbReference type="Proteomes" id="UP000808372">
    <property type="component" value="Chromosome 28"/>
</dbReference>
<dbReference type="AlphaFoldDB" id="A0A8U0PGY2"/>
<dbReference type="GO" id="GO:0000785">
    <property type="term" value="C:chromatin"/>
    <property type="evidence" value="ECO:0007669"/>
    <property type="project" value="TreeGrafter"/>
</dbReference>
<evidence type="ECO:0000313" key="15">
    <source>
        <dbReference type="RefSeq" id="XP_038823594.1"/>
    </source>
</evidence>
<dbReference type="RefSeq" id="XP_038823594.1">
    <property type="nucleotide sequence ID" value="XM_038967666.1"/>
</dbReference>
<dbReference type="GO" id="GO:0007059">
    <property type="term" value="P:chromosome segregation"/>
    <property type="evidence" value="ECO:0007669"/>
    <property type="project" value="TreeGrafter"/>
</dbReference>
<evidence type="ECO:0000259" key="13">
    <source>
        <dbReference type="PROSITE" id="PS51793"/>
    </source>
</evidence>
<evidence type="ECO:0000256" key="2">
    <source>
        <dbReference type="ARBA" id="ARBA00004123"/>
    </source>
</evidence>
<evidence type="ECO:0000313" key="14">
    <source>
        <dbReference type="Proteomes" id="UP000808372"/>
    </source>
</evidence>
<dbReference type="CTD" id="11339"/>
<keyword evidence="11" id="KW-0137">Centromere</keyword>
<comment type="function">
    <text evidence="1">Required for recruitment of CENPA to centromeres and normal chromosome segregation during mitosis.</text>
</comment>
<evidence type="ECO:0000256" key="5">
    <source>
        <dbReference type="ARBA" id="ARBA00022618"/>
    </source>
</evidence>
<evidence type="ECO:0000256" key="9">
    <source>
        <dbReference type="ARBA" id="ARBA00023242"/>
    </source>
</evidence>
<evidence type="ECO:0000256" key="12">
    <source>
        <dbReference type="SAM" id="MobiDB-lite"/>
    </source>
</evidence>
<evidence type="ECO:0000256" key="11">
    <source>
        <dbReference type="ARBA" id="ARBA00023328"/>
    </source>
</evidence>
<dbReference type="GO" id="GO:0051301">
    <property type="term" value="P:cell division"/>
    <property type="evidence" value="ECO:0007669"/>
    <property type="project" value="UniProtKB-KW"/>
</dbReference>
<dbReference type="GeneID" id="120023622"/>
<dbReference type="InterPro" id="IPR034752">
    <property type="entry name" value="Mis18"/>
</dbReference>
<dbReference type="PROSITE" id="PS51793">
    <property type="entry name" value="MIS18"/>
    <property type="match status" value="1"/>
</dbReference>
<dbReference type="PANTHER" id="PTHR16431">
    <property type="entry name" value="NEUROGENIC PROTEIN MASTERMIND"/>
    <property type="match status" value="1"/>
</dbReference>
<keyword evidence="9" id="KW-0539">Nucleus</keyword>
<accession>A0A8U0PGY2</accession>
<reference evidence="15" key="1">
    <citation type="submission" date="2025-08" db="UniProtKB">
        <authorList>
            <consortium name="RefSeq"/>
        </authorList>
    </citation>
    <scope>IDENTIFICATION</scope>
    <source>
        <tissue evidence="15">White muscle</tissue>
    </source>
</reference>
<evidence type="ECO:0000256" key="4">
    <source>
        <dbReference type="ARBA" id="ARBA00022454"/>
    </source>
</evidence>
<dbReference type="PANTHER" id="PTHR16431:SF3">
    <property type="entry name" value="PROTEIN MIS18-BETA"/>
    <property type="match status" value="1"/>
</dbReference>
<dbReference type="GO" id="GO:0034080">
    <property type="term" value="P:CENP-A containing chromatin assembly"/>
    <property type="evidence" value="ECO:0007669"/>
    <property type="project" value="TreeGrafter"/>
</dbReference>
<dbReference type="InterPro" id="IPR004910">
    <property type="entry name" value="Yippee/Mis18/Cereblon"/>
</dbReference>
<dbReference type="GO" id="GO:0046872">
    <property type="term" value="F:metal ion binding"/>
    <property type="evidence" value="ECO:0007669"/>
    <property type="project" value="UniProtKB-KW"/>
</dbReference>
<comment type="subcellular location">
    <subcellularLocation>
        <location evidence="3">Chromosome</location>
        <location evidence="3">Centromere</location>
    </subcellularLocation>
    <subcellularLocation>
        <location evidence="2">Nucleus</location>
    </subcellularLocation>
</comment>
<evidence type="ECO:0000256" key="1">
    <source>
        <dbReference type="ARBA" id="ARBA00003694"/>
    </source>
</evidence>
<dbReference type="Pfam" id="PF03226">
    <property type="entry name" value="Yippee-Mis18"/>
    <property type="match status" value="1"/>
</dbReference>
<gene>
    <name evidence="15" type="primary">oip5</name>
</gene>
<dbReference type="OrthoDB" id="9926299at2759"/>
<keyword evidence="8" id="KW-0862">Zinc</keyword>
<organism evidence="14 15">
    <name type="scientific">Salvelinus namaycush</name>
    <name type="common">Lake trout</name>
    <name type="synonym">Salmo namaycush</name>
    <dbReference type="NCBI Taxonomy" id="8040"/>
    <lineage>
        <taxon>Eukaryota</taxon>
        <taxon>Metazoa</taxon>
        <taxon>Chordata</taxon>
        <taxon>Craniata</taxon>
        <taxon>Vertebrata</taxon>
        <taxon>Euteleostomi</taxon>
        <taxon>Actinopterygii</taxon>
        <taxon>Neopterygii</taxon>
        <taxon>Teleostei</taxon>
        <taxon>Protacanthopterygii</taxon>
        <taxon>Salmoniformes</taxon>
        <taxon>Salmonidae</taxon>
        <taxon>Salmoninae</taxon>
        <taxon>Salvelinus</taxon>
    </lineage>
</organism>
<feature type="domain" description="Mis18" evidence="13">
    <location>
        <begin position="30"/>
        <end position="128"/>
    </location>
</feature>
<evidence type="ECO:0000256" key="6">
    <source>
        <dbReference type="ARBA" id="ARBA00022723"/>
    </source>
</evidence>
<keyword evidence="4" id="KW-0158">Chromosome</keyword>
<dbReference type="GO" id="GO:0005634">
    <property type="term" value="C:nucleus"/>
    <property type="evidence" value="ECO:0007669"/>
    <property type="project" value="UniProtKB-SubCell"/>
</dbReference>
<keyword evidence="10" id="KW-0131">Cell cycle</keyword>
<evidence type="ECO:0000256" key="8">
    <source>
        <dbReference type="ARBA" id="ARBA00022833"/>
    </source>
</evidence>
<evidence type="ECO:0000256" key="3">
    <source>
        <dbReference type="ARBA" id="ARBA00004584"/>
    </source>
</evidence>
<sequence>MYDFESFQSCDTDDQKLENESVNQAIVENPVTFHCGQCNTVWADSRGICGEATSSNSLICLEVTQDVTINSGREWSLDGLFSACVYNTLQCAGCLCLMGVILYSTPQHLTALRNLFLLKKDKMYCYIFSTGQTVKASTLNFNVTPLGERVSELRQLIQETESHLSNVSAVMDDTRTNEATSSVQSTS</sequence>
<keyword evidence="5" id="KW-0132">Cell division</keyword>
<feature type="region of interest" description="Disordered" evidence="12">
    <location>
        <begin position="168"/>
        <end position="187"/>
    </location>
</feature>
<feature type="compositionally biased region" description="Polar residues" evidence="12">
    <location>
        <begin position="177"/>
        <end position="187"/>
    </location>
</feature>
<protein>
    <submittedName>
        <fullName evidence="15">Protein Mis18-beta</fullName>
    </submittedName>
</protein>